<dbReference type="AlphaFoldDB" id="A0A0F9AQL2"/>
<name>A0A0F9AQL2_9ZZZZ</name>
<comment type="caution">
    <text evidence="1">The sequence shown here is derived from an EMBL/GenBank/DDBJ whole genome shotgun (WGS) entry which is preliminary data.</text>
</comment>
<feature type="non-terminal residue" evidence="1">
    <location>
        <position position="65"/>
    </location>
</feature>
<evidence type="ECO:0000313" key="1">
    <source>
        <dbReference type="EMBL" id="KKL11864.1"/>
    </source>
</evidence>
<accession>A0A0F9AQL2</accession>
<proteinExistence type="predicted"/>
<sequence>MVTEQILELTSALPAHSGSGLMGRRRFFAMNTNMQLVTRDWEAVCLLAAAEEVFHAIEFRFSRFR</sequence>
<dbReference type="EMBL" id="LAZR01041489">
    <property type="protein sequence ID" value="KKL11864.1"/>
    <property type="molecule type" value="Genomic_DNA"/>
</dbReference>
<protein>
    <submittedName>
        <fullName evidence="1">Uncharacterized protein</fullName>
    </submittedName>
</protein>
<reference evidence="1" key="1">
    <citation type="journal article" date="2015" name="Nature">
        <title>Complex archaea that bridge the gap between prokaryotes and eukaryotes.</title>
        <authorList>
            <person name="Spang A."/>
            <person name="Saw J.H."/>
            <person name="Jorgensen S.L."/>
            <person name="Zaremba-Niedzwiedzka K."/>
            <person name="Martijn J."/>
            <person name="Lind A.E."/>
            <person name="van Eijk R."/>
            <person name="Schleper C."/>
            <person name="Guy L."/>
            <person name="Ettema T.J."/>
        </authorList>
    </citation>
    <scope>NUCLEOTIDE SEQUENCE</scope>
</reference>
<gene>
    <name evidence="1" type="ORF">LCGC14_2541530</name>
</gene>
<organism evidence="1">
    <name type="scientific">marine sediment metagenome</name>
    <dbReference type="NCBI Taxonomy" id="412755"/>
    <lineage>
        <taxon>unclassified sequences</taxon>
        <taxon>metagenomes</taxon>
        <taxon>ecological metagenomes</taxon>
    </lineage>
</organism>